<sequence length="852" mass="97060">MDSYRCFQCLDLIRGDISCLFHHLKYTHTTTRGKNVSITCMQGACRLTFRTLSGYRKHLISKHAARIKTSSTTTKAVPDHQSETCYEGSVLHVGKNNNTEGNLEQLHQEKALFVGESSEQEDVSFETQTERLPDIAAKFVAELRARTNVPASHTNKVIQTAQDLVISVLQTVQQDVMDILSEPQYAANSELRSDIQDVFENSKNPFSELMSDTQQKKYFSEKGDFIQPCEVLLGTCLKPKIDQKTGDPLQSTQKETFQYIPLADTIKQYLERPGVMNAILSQKGSKDNDVLYSFKDGHYYKRQEATARQDCEFLVPLLLYNDEFETANPLGSKRGKHKVSAFYTSVLSLPRKYQARLENIMLTAMITSPLLSKYGISEVLKVIKDDLQQMWTDGLTIKCKEFEGRVKPYLFQVVGDNLGIHAMLGCTTCFRANYYCRFCRGHRSLLQKQPKEDAQYLRDEINYDTDLQKPLSESGLKHATVLNELPYYHSTQNLCPDVMHDFTEGVLPLEMHLVLSKLVQKGFITLDEVNSRISSFNFGFVDRKNRPSPIRQASLKNPYSASGQTSAQMTCLAYNIPLMIGDKIDEMCDEWELLLSIIDIFKIIMSPSISKSAIYVLKAMIDDHHRLFMQLFPEASLTPKQHFLVHYPRALKHLGPLTQYSALRFEAMHRPFKQIASVSCNYQNIVKTLANRYQMARCYRSVSNQSLDSQDINVSQQAAAMLGDLLDDEALCKKINCGRGTEVTVAGKVDIHGYEFRAGVDVLLYWTDDDGPTFGRVQHIVVVQEKLYLLLRLYQTLYFNRHVEAFAVQVGREEAQAAVEWCDLFDHRPVNAVQSYSGRGRCLYIVVHHSFI</sequence>
<dbReference type="AlphaFoldDB" id="A0A7M7PLP7"/>
<dbReference type="InParanoid" id="A0A7M7PLP7"/>
<dbReference type="OrthoDB" id="10044445at2759"/>
<dbReference type="Proteomes" id="UP000007110">
    <property type="component" value="Unassembled WGS sequence"/>
</dbReference>
<dbReference type="KEGG" id="spu:115925391"/>
<reference evidence="1" key="2">
    <citation type="submission" date="2021-01" db="UniProtKB">
        <authorList>
            <consortium name="EnsemblMetazoa"/>
        </authorList>
    </citation>
    <scope>IDENTIFICATION</scope>
</reference>
<reference evidence="2" key="1">
    <citation type="submission" date="2015-02" db="EMBL/GenBank/DDBJ databases">
        <title>Genome sequencing for Strongylocentrotus purpuratus.</title>
        <authorList>
            <person name="Murali S."/>
            <person name="Liu Y."/>
            <person name="Vee V."/>
            <person name="English A."/>
            <person name="Wang M."/>
            <person name="Skinner E."/>
            <person name="Han Y."/>
            <person name="Muzny D.M."/>
            <person name="Worley K.C."/>
            <person name="Gibbs R.A."/>
        </authorList>
    </citation>
    <scope>NUCLEOTIDE SEQUENCE</scope>
</reference>
<dbReference type="KEGG" id="spu:115928647"/>
<dbReference type="GeneID" id="115928647"/>
<dbReference type="OMA" id="CENSELM"/>
<organism evidence="1 2">
    <name type="scientific">Strongylocentrotus purpuratus</name>
    <name type="common">Purple sea urchin</name>
    <dbReference type="NCBI Taxonomy" id="7668"/>
    <lineage>
        <taxon>Eukaryota</taxon>
        <taxon>Metazoa</taxon>
        <taxon>Echinodermata</taxon>
        <taxon>Eleutherozoa</taxon>
        <taxon>Echinozoa</taxon>
        <taxon>Echinoidea</taxon>
        <taxon>Euechinoidea</taxon>
        <taxon>Echinacea</taxon>
        <taxon>Camarodonta</taxon>
        <taxon>Echinidea</taxon>
        <taxon>Strongylocentrotidae</taxon>
        <taxon>Strongylocentrotus</taxon>
    </lineage>
</organism>
<evidence type="ECO:0000313" key="2">
    <source>
        <dbReference type="Proteomes" id="UP000007110"/>
    </source>
</evidence>
<dbReference type="RefSeq" id="XP_030852108.1">
    <property type="nucleotide sequence ID" value="XM_030996248.1"/>
</dbReference>
<dbReference type="GeneID" id="115925391"/>
<dbReference type="PANTHER" id="PTHR31912:SF36">
    <property type="entry name" value="C2H2-TYPE DOMAIN-CONTAINING PROTEIN"/>
    <property type="match status" value="1"/>
</dbReference>
<keyword evidence="2" id="KW-1185">Reference proteome</keyword>
<evidence type="ECO:0000313" key="1">
    <source>
        <dbReference type="EnsemblMetazoa" id="XP_030852108"/>
    </source>
</evidence>
<dbReference type="EnsemblMetazoa" id="XM_030996248">
    <property type="protein sequence ID" value="XP_030852108"/>
    <property type="gene ID" value="LOC115928647"/>
</dbReference>
<dbReference type="PANTHER" id="PTHR31912">
    <property type="entry name" value="IP13529P"/>
    <property type="match status" value="1"/>
</dbReference>
<proteinExistence type="predicted"/>
<dbReference type="RefSeq" id="XP_030844969.1">
    <property type="nucleotide sequence ID" value="XM_030989109.1"/>
</dbReference>
<dbReference type="EnsemblMetazoa" id="XM_030989109">
    <property type="protein sequence ID" value="XP_030844969"/>
    <property type="gene ID" value="LOC115925391"/>
</dbReference>
<protein>
    <recommendedName>
        <fullName evidence="3">C2H2-type domain-containing protein</fullName>
    </recommendedName>
</protein>
<evidence type="ECO:0008006" key="3">
    <source>
        <dbReference type="Google" id="ProtNLM"/>
    </source>
</evidence>
<accession>A0A7M7PLP7</accession>
<name>A0A7M7PLP7_STRPU</name>